<evidence type="ECO:0000313" key="4">
    <source>
        <dbReference type="Proteomes" id="UP000254236"/>
    </source>
</evidence>
<dbReference type="Pfam" id="PF01774">
    <property type="entry name" value="UreD"/>
    <property type="match status" value="1"/>
</dbReference>
<evidence type="ECO:0000313" key="3">
    <source>
        <dbReference type="EMBL" id="RRR21502.1"/>
    </source>
</evidence>
<evidence type="ECO:0000313" key="2">
    <source>
        <dbReference type="EMBL" id="AXK44230.1"/>
    </source>
</evidence>
<reference evidence="2 4" key="1">
    <citation type="submission" date="2018-07" db="EMBL/GenBank/DDBJ databases">
        <title>Brachybacterium saurashtrense DSM 23186 genome sequence.</title>
        <authorList>
            <person name="Guo L."/>
        </authorList>
    </citation>
    <scope>NUCLEOTIDE SEQUENCE [LARGE SCALE GENOMIC DNA]</scope>
    <source>
        <strain evidence="2 4">DSM 23186</strain>
    </source>
</reference>
<sequence length="247" mass="25669">MTRIALAPVPGGPVRVTTTPGLLQARTVSRGADRAHVALVAGGAMLVGGDRIAVEVEVAEGCALELEDVGGTLAYPGEGRRSAFDVRIRLERGARLIWRAHPFVVADGAAVDRRLELSVAEGASACLRETLVLGRTGERGGTLRAGLHARTPAAAPLLCEELDLDGARPVTGVMGAHRVLDSVLLLGARPAPEAAVPSGVSVLHLHRRGALARILAHDAHATGLDPLMEEWAAGLRVPDSKGIRLPA</sequence>
<dbReference type="EMBL" id="QSWH01000007">
    <property type="protein sequence ID" value="RRR21502.1"/>
    <property type="molecule type" value="Genomic_DNA"/>
</dbReference>
<dbReference type="GO" id="GO:0016151">
    <property type="term" value="F:nickel cation binding"/>
    <property type="evidence" value="ECO:0007669"/>
    <property type="project" value="InterPro"/>
</dbReference>
<evidence type="ECO:0000313" key="5">
    <source>
        <dbReference type="Proteomes" id="UP000282185"/>
    </source>
</evidence>
<reference evidence="3 5" key="2">
    <citation type="submission" date="2018-08" db="EMBL/GenBank/DDBJ databases">
        <title>Brachybacterium saurashtrense DSM 23186.</title>
        <authorList>
            <person name="Li Y."/>
        </authorList>
    </citation>
    <scope>NUCLEOTIDE SEQUENCE [LARGE SCALE GENOMIC DNA]</scope>
    <source>
        <strain evidence="3 5">DSM 23186</strain>
    </source>
</reference>
<keyword evidence="1" id="KW-0143">Chaperone</keyword>
<dbReference type="InterPro" id="IPR002669">
    <property type="entry name" value="UreD"/>
</dbReference>
<dbReference type="AlphaFoldDB" id="A0A345YJX8"/>
<dbReference type="RefSeq" id="WP_115411985.1">
    <property type="nucleotide sequence ID" value="NZ_CP031356.1"/>
</dbReference>
<organism evidence="3 5">
    <name type="scientific">Brachybacterium saurashtrense</name>
    <dbReference type="NCBI Taxonomy" id="556288"/>
    <lineage>
        <taxon>Bacteria</taxon>
        <taxon>Bacillati</taxon>
        <taxon>Actinomycetota</taxon>
        <taxon>Actinomycetes</taxon>
        <taxon>Micrococcales</taxon>
        <taxon>Dermabacteraceae</taxon>
        <taxon>Brachybacterium</taxon>
    </lineage>
</organism>
<dbReference type="Proteomes" id="UP000282185">
    <property type="component" value="Unassembled WGS sequence"/>
</dbReference>
<dbReference type="OrthoDB" id="8677206at2"/>
<gene>
    <name evidence="2" type="ORF">DWV08_00375</name>
    <name evidence="3" type="ORF">DXU92_14275</name>
</gene>
<name>A0A345YJX8_9MICO</name>
<dbReference type="Proteomes" id="UP000254236">
    <property type="component" value="Chromosome"/>
</dbReference>
<accession>A0A345YJX8</accession>
<dbReference type="EMBL" id="CP031356">
    <property type="protein sequence ID" value="AXK44230.1"/>
    <property type="molecule type" value="Genomic_DNA"/>
</dbReference>
<proteinExistence type="predicted"/>
<dbReference type="KEGG" id="bsau:DWV08_00375"/>
<keyword evidence="4" id="KW-1185">Reference proteome</keyword>
<protein>
    <submittedName>
        <fullName evidence="3">Urease accessory protein</fullName>
    </submittedName>
</protein>
<evidence type="ECO:0000256" key="1">
    <source>
        <dbReference type="ARBA" id="ARBA00023186"/>
    </source>
</evidence>